<keyword evidence="1" id="KW-0378">Hydrolase</keyword>
<sequence>MGRRAAQVRQVIRIQNIYHMLAYAFQVLREQGYRDVATEEFDNTAELCAAILARGISSQLKRGLGREYVDKTEALSSLRGKIEVTESVKTRSVLRRQMVCSYDEISVDTTMNRILKATCVLLLRSDIDKARKKELKRMLVFFSDVDDINLATVDWHMRFNRNNQTYRMLMNVCWLVAKGLLQTQTDGSSRLMDFLDEQHMSRLYEKFILEYYRHEHPELNASASYISWALDDGFDDMLPAMKSDITLSHRGDILIIDAKYYEHSGNTQQQFDKHTVHSNNLYQIFTYVKNKEAELEGQPHEVSGLLLYARTDEEVQPDAAYHMSGNRISVKTLDLDLPFDEIRMQLDTIAHTHFAKEVAYV</sequence>
<dbReference type="PANTHER" id="PTHR38733:SF1">
    <property type="entry name" value="TYPE IV METHYL-DIRECTED RESTRICTION ENZYME ECOKMCRBC"/>
    <property type="match status" value="1"/>
</dbReference>
<dbReference type="Proteomes" id="UP000468327">
    <property type="component" value="Unassembled WGS sequence"/>
</dbReference>
<keyword evidence="1" id="KW-0255">Endonuclease</keyword>
<protein>
    <submittedName>
        <fullName evidence="1">5-methylcytosine-specific restriction endonuclease system specificity protein McrC</fullName>
        <ecNumber evidence="1">3.1.21.-</ecNumber>
    </submittedName>
</protein>
<dbReference type="EC" id="3.1.21.-" evidence="1"/>
<keyword evidence="2" id="KW-1185">Reference proteome</keyword>
<accession>A0A6N8IKF3</accession>
<comment type="caution">
    <text evidence="1">The sequence shown here is derived from an EMBL/GenBank/DDBJ whole genome shotgun (WGS) entry which is preliminary data.</text>
</comment>
<dbReference type="PIRSF" id="PIRSF003109">
    <property type="entry name" value="McrC"/>
    <property type="match status" value="1"/>
</dbReference>
<dbReference type="InterPro" id="IPR014407">
    <property type="entry name" value="McrC_bac"/>
</dbReference>
<reference evidence="1 2" key="1">
    <citation type="submission" date="2019-11" db="EMBL/GenBank/DDBJ databases">
        <title>Whole genome shotgun sequencing (WGS) data from Adlercreutzia equolifaciens ResAG-91, Eggerthella lenta MRI-F36, MRI-F37, MRI-F40, ResAG-49, ResAG-88, ResAG-121, ResAG-145, and Gordonibacter sp. ResAG-5, ResAG-26, ResAG-43, ResAG-50, ResAG-59.</title>
        <authorList>
            <person name="Stoll D.A."/>
            <person name="Danylec N."/>
            <person name="Franz C.M.A.P."/>
            <person name="Huch M."/>
        </authorList>
    </citation>
    <scope>NUCLEOTIDE SEQUENCE [LARGE SCALE GENOMIC DNA]</scope>
    <source>
        <strain evidence="1 2">ResAG-59</strain>
    </source>
</reference>
<keyword evidence="1" id="KW-0540">Nuclease</keyword>
<proteinExistence type="predicted"/>
<dbReference type="AlphaFoldDB" id="A0A6N8IKF3"/>
<evidence type="ECO:0000313" key="2">
    <source>
        <dbReference type="Proteomes" id="UP000468327"/>
    </source>
</evidence>
<dbReference type="EMBL" id="WPOC01000026">
    <property type="protein sequence ID" value="MVN16212.1"/>
    <property type="molecule type" value="Genomic_DNA"/>
</dbReference>
<organism evidence="1 2">
    <name type="scientific">Gordonibacter urolithinfaciens</name>
    <dbReference type="NCBI Taxonomy" id="1335613"/>
    <lineage>
        <taxon>Bacteria</taxon>
        <taxon>Bacillati</taxon>
        <taxon>Actinomycetota</taxon>
        <taxon>Coriobacteriia</taxon>
        <taxon>Eggerthellales</taxon>
        <taxon>Eggerthellaceae</taxon>
        <taxon>Gordonibacter</taxon>
    </lineage>
</organism>
<dbReference type="InterPro" id="IPR019292">
    <property type="entry name" value="McrC"/>
</dbReference>
<dbReference type="GO" id="GO:0004519">
    <property type="term" value="F:endonuclease activity"/>
    <property type="evidence" value="ECO:0007669"/>
    <property type="project" value="UniProtKB-KW"/>
</dbReference>
<dbReference type="GO" id="GO:0016787">
    <property type="term" value="F:hydrolase activity"/>
    <property type="evidence" value="ECO:0007669"/>
    <property type="project" value="UniProtKB-KW"/>
</dbReference>
<dbReference type="PANTHER" id="PTHR38733">
    <property type="entry name" value="PROTEIN MCRC"/>
    <property type="match status" value="1"/>
</dbReference>
<dbReference type="GO" id="GO:0009307">
    <property type="term" value="P:DNA restriction-modification system"/>
    <property type="evidence" value="ECO:0007669"/>
    <property type="project" value="InterPro"/>
</dbReference>
<dbReference type="NCBIfam" id="NF007277">
    <property type="entry name" value="PRK09736.1"/>
    <property type="match status" value="1"/>
</dbReference>
<name>A0A6N8IKF3_9ACTN</name>
<dbReference type="Pfam" id="PF10117">
    <property type="entry name" value="McrBC"/>
    <property type="match status" value="1"/>
</dbReference>
<evidence type="ECO:0000313" key="1">
    <source>
        <dbReference type="EMBL" id="MVN16212.1"/>
    </source>
</evidence>
<gene>
    <name evidence="1" type="primary">mcrC</name>
    <name evidence="1" type="ORF">GO738_12840</name>
</gene>